<evidence type="ECO:0000256" key="8">
    <source>
        <dbReference type="ARBA" id="ARBA00023170"/>
    </source>
</evidence>
<dbReference type="EMBL" id="JBELPZ010000001">
    <property type="protein sequence ID" value="MFL9842902.1"/>
    <property type="molecule type" value="Genomic_DNA"/>
</dbReference>
<dbReference type="Gene3D" id="2.170.130.10">
    <property type="entry name" value="TonB-dependent receptor, plug domain"/>
    <property type="match status" value="1"/>
</dbReference>
<gene>
    <name evidence="14" type="ORF">ABS766_00590</name>
</gene>
<accession>A0ABW8YU24</accession>
<keyword evidence="7 10" id="KW-0472">Membrane</keyword>
<evidence type="ECO:0000256" key="11">
    <source>
        <dbReference type="RuleBase" id="RU003357"/>
    </source>
</evidence>
<evidence type="ECO:0000313" key="14">
    <source>
        <dbReference type="EMBL" id="MFL9842902.1"/>
    </source>
</evidence>
<dbReference type="PANTHER" id="PTHR30069:SF29">
    <property type="entry name" value="HEMOGLOBIN AND HEMOGLOBIN-HAPTOGLOBIN-BINDING PROTEIN 1-RELATED"/>
    <property type="match status" value="1"/>
</dbReference>
<name>A0ABW8YU24_9FLAO</name>
<organism evidence="14 15">
    <name type="scientific">Flavobacterium rhizosphaerae</name>
    <dbReference type="NCBI Taxonomy" id="3163298"/>
    <lineage>
        <taxon>Bacteria</taxon>
        <taxon>Pseudomonadati</taxon>
        <taxon>Bacteroidota</taxon>
        <taxon>Flavobacteriia</taxon>
        <taxon>Flavobacteriales</taxon>
        <taxon>Flavobacteriaceae</taxon>
        <taxon>Flavobacterium</taxon>
    </lineage>
</organism>
<feature type="domain" description="TonB-dependent receptor-like beta-barrel" evidence="12">
    <location>
        <begin position="229"/>
        <end position="674"/>
    </location>
</feature>
<dbReference type="InterPro" id="IPR036942">
    <property type="entry name" value="Beta-barrel_TonB_sf"/>
</dbReference>
<evidence type="ECO:0000256" key="7">
    <source>
        <dbReference type="ARBA" id="ARBA00023136"/>
    </source>
</evidence>
<dbReference type="InterPro" id="IPR000531">
    <property type="entry name" value="Beta-barrel_TonB"/>
</dbReference>
<keyword evidence="3 10" id="KW-1134">Transmembrane beta strand</keyword>
<keyword evidence="5" id="KW-0732">Signal</keyword>
<keyword evidence="15" id="KW-1185">Reference proteome</keyword>
<evidence type="ECO:0000256" key="6">
    <source>
        <dbReference type="ARBA" id="ARBA00023077"/>
    </source>
</evidence>
<dbReference type="SUPFAM" id="SSF56935">
    <property type="entry name" value="Porins"/>
    <property type="match status" value="1"/>
</dbReference>
<evidence type="ECO:0000256" key="4">
    <source>
        <dbReference type="ARBA" id="ARBA00022692"/>
    </source>
</evidence>
<keyword evidence="4 10" id="KW-0812">Transmembrane</keyword>
<dbReference type="Gene3D" id="2.40.170.20">
    <property type="entry name" value="TonB-dependent receptor, beta-barrel domain"/>
    <property type="match status" value="1"/>
</dbReference>
<proteinExistence type="inferred from homology"/>
<evidence type="ECO:0000256" key="9">
    <source>
        <dbReference type="ARBA" id="ARBA00023237"/>
    </source>
</evidence>
<comment type="subcellular location">
    <subcellularLocation>
        <location evidence="1 10">Cell outer membrane</location>
        <topology evidence="1 10">Multi-pass membrane protein</topology>
    </subcellularLocation>
</comment>
<dbReference type="Proteomes" id="UP001629156">
    <property type="component" value="Unassembled WGS sequence"/>
</dbReference>
<dbReference type="PROSITE" id="PS52016">
    <property type="entry name" value="TONB_DEPENDENT_REC_3"/>
    <property type="match status" value="1"/>
</dbReference>
<dbReference type="InterPro" id="IPR037066">
    <property type="entry name" value="Plug_dom_sf"/>
</dbReference>
<dbReference type="Pfam" id="PF07715">
    <property type="entry name" value="Plug"/>
    <property type="match status" value="1"/>
</dbReference>
<feature type="domain" description="TonB-dependent receptor plug" evidence="13">
    <location>
        <begin position="48"/>
        <end position="153"/>
    </location>
</feature>
<evidence type="ECO:0000256" key="10">
    <source>
        <dbReference type="PROSITE-ProRule" id="PRU01360"/>
    </source>
</evidence>
<dbReference type="InterPro" id="IPR039426">
    <property type="entry name" value="TonB-dep_rcpt-like"/>
</dbReference>
<dbReference type="InterPro" id="IPR012910">
    <property type="entry name" value="Plug_dom"/>
</dbReference>
<evidence type="ECO:0000259" key="12">
    <source>
        <dbReference type="Pfam" id="PF00593"/>
    </source>
</evidence>
<sequence length="716" mass="80500">MQRIHKLYYIIFLTGLYASAQGINQDTLANNLNEVVITGQIEPQSINKSVFNVRIISQADIQRQAANNLADVLNQYLNIMVTPNTSAGRSTATMFGLDSQYLKILVDNIPLVSDTGLGNNVDLTQINLNDIERIEIIEGAMGVTHGANAVSGVINIITKKRALKKWELSVTAQEETAGEEYSPFYNKGRHIQALRAAHNINQNWFASVGVNRNDFEGFKDERGGRDFTGYDPDDLDHQRGYSWLPKEQLTTNALIRFQKNSHRVFYKFEFFNEDIDFYNPVVSQELVTGTGLLKYSFDRIYNTSKFYHHLNASGKLGGVNYNVSASLQKQRRNVEEFKYYIQTGQEVPRLDEVYQETQVLYSTGTVSNIIKSSSVSLQAGYEAVNTKGYGSSLSGIFNNDEQGGTNVDKRLENYDVFAASEIQLTESFSIRPGFRYSFQSKFEDQWSGSFGVRKLFLNGYEARASYGRSYRTPNYDELYTYMVDANHNIQGNAALNPESAHSIEASLKKNFMFASGAILSPSLSANYIMVDDRIELAIVNPQPLQYQYININDYKMWNIATANSFQYKNWQARAGLSFMGISRKINAADTTSDNKFLTTYQLNANVAYSITKAGMLLSVYYKLNGKQQQYVDNGSVSDPGFDLQEIQSFGLLDASIRKDFFSGRLNTTFGARNLLDVVTIRSNIPAGSGVHTAGTNNIAMAYGRSYFLKLVYSLNF</sequence>
<dbReference type="RefSeq" id="WP_408083130.1">
    <property type="nucleotide sequence ID" value="NZ_JBELPZ010000001.1"/>
</dbReference>
<evidence type="ECO:0000256" key="2">
    <source>
        <dbReference type="ARBA" id="ARBA00022448"/>
    </source>
</evidence>
<protein>
    <submittedName>
        <fullName evidence="14">TonB-dependent receptor</fullName>
    </submittedName>
</protein>
<dbReference type="Pfam" id="PF00593">
    <property type="entry name" value="TonB_dep_Rec_b-barrel"/>
    <property type="match status" value="1"/>
</dbReference>
<reference evidence="14 15" key="1">
    <citation type="submission" date="2024-06" db="EMBL/GenBank/DDBJ databases">
        <authorList>
            <person name="Kaempfer P."/>
            <person name="Viver T."/>
        </authorList>
    </citation>
    <scope>NUCLEOTIDE SEQUENCE [LARGE SCALE GENOMIC DNA]</scope>
    <source>
        <strain evidence="14 15">ST-119</strain>
    </source>
</reference>
<evidence type="ECO:0000313" key="15">
    <source>
        <dbReference type="Proteomes" id="UP001629156"/>
    </source>
</evidence>
<evidence type="ECO:0000259" key="13">
    <source>
        <dbReference type="Pfam" id="PF07715"/>
    </source>
</evidence>
<dbReference type="PANTHER" id="PTHR30069">
    <property type="entry name" value="TONB-DEPENDENT OUTER MEMBRANE RECEPTOR"/>
    <property type="match status" value="1"/>
</dbReference>
<keyword evidence="2 10" id="KW-0813">Transport</keyword>
<evidence type="ECO:0000256" key="3">
    <source>
        <dbReference type="ARBA" id="ARBA00022452"/>
    </source>
</evidence>
<comment type="caution">
    <text evidence="14">The sequence shown here is derived from an EMBL/GenBank/DDBJ whole genome shotgun (WGS) entry which is preliminary data.</text>
</comment>
<keyword evidence="8 14" id="KW-0675">Receptor</keyword>
<keyword evidence="6 11" id="KW-0798">TonB box</keyword>
<comment type="similarity">
    <text evidence="10 11">Belongs to the TonB-dependent receptor family.</text>
</comment>
<evidence type="ECO:0000256" key="5">
    <source>
        <dbReference type="ARBA" id="ARBA00022729"/>
    </source>
</evidence>
<evidence type="ECO:0000256" key="1">
    <source>
        <dbReference type="ARBA" id="ARBA00004571"/>
    </source>
</evidence>
<keyword evidence="9 10" id="KW-0998">Cell outer membrane</keyword>